<feature type="transmembrane region" description="Helical" evidence="7">
    <location>
        <begin position="253"/>
        <end position="271"/>
    </location>
</feature>
<dbReference type="Gene3D" id="1.10.3720.10">
    <property type="entry name" value="MetI-like"/>
    <property type="match status" value="1"/>
</dbReference>
<dbReference type="RefSeq" id="WP_379521197.1">
    <property type="nucleotide sequence ID" value="NZ_JBHSPA010000068.1"/>
</dbReference>
<feature type="domain" description="ABC transmembrane type-1" evidence="8">
    <location>
        <begin position="90"/>
        <end position="271"/>
    </location>
</feature>
<sequence>MIRRRPGHGAVGAVPGPEAHEHGRGMFGRGALRRGMFGRGMLGAIGVAGFLAAAELAGRIGLIPSFLPQVSHVLATAAALPLEARFRADVLATLGPCLLGLAIAISIAVPAGLLFGTVPFMERSARPLVEFLRPIPSVALIPLAMFLFPEGHDAKTALVVYTCSWPLLINTMYGLSDVDPLAKETLRGFGFGPLSVVLRVSLPSAAPFIATGVRIAVAVTLIVAVSVELLAPGGGGIGAFQSLAGSANRLDRVLAATVWAGAIGLAANLLFTAGERRLFRWHHARTGERA</sequence>
<accession>A0ABW1D0Y5</accession>
<keyword evidence="6 7" id="KW-0472">Membrane</keyword>
<evidence type="ECO:0000256" key="7">
    <source>
        <dbReference type="RuleBase" id="RU363032"/>
    </source>
</evidence>
<evidence type="ECO:0000259" key="8">
    <source>
        <dbReference type="PROSITE" id="PS50928"/>
    </source>
</evidence>
<feature type="transmembrane region" description="Helical" evidence="7">
    <location>
        <begin position="94"/>
        <end position="119"/>
    </location>
</feature>
<dbReference type="PANTHER" id="PTHR30151:SF0">
    <property type="entry name" value="ABC TRANSPORTER PERMEASE PROTEIN MJ0413-RELATED"/>
    <property type="match status" value="1"/>
</dbReference>
<evidence type="ECO:0000256" key="1">
    <source>
        <dbReference type="ARBA" id="ARBA00004651"/>
    </source>
</evidence>
<feature type="transmembrane region" description="Helical" evidence="7">
    <location>
        <begin position="36"/>
        <end position="54"/>
    </location>
</feature>
<keyword evidence="4 7" id="KW-0812">Transmembrane</keyword>
<protein>
    <submittedName>
        <fullName evidence="9">ABC transporter permease</fullName>
    </submittedName>
</protein>
<keyword evidence="5 7" id="KW-1133">Transmembrane helix</keyword>
<gene>
    <name evidence="9" type="ORF">ACFPZ3_48500</name>
</gene>
<reference evidence="10" key="1">
    <citation type="journal article" date="2019" name="Int. J. Syst. Evol. Microbiol.">
        <title>The Global Catalogue of Microorganisms (GCM) 10K type strain sequencing project: providing services to taxonomists for standard genome sequencing and annotation.</title>
        <authorList>
            <consortium name="The Broad Institute Genomics Platform"/>
            <consortium name="The Broad Institute Genome Sequencing Center for Infectious Disease"/>
            <person name="Wu L."/>
            <person name="Ma J."/>
        </authorList>
    </citation>
    <scope>NUCLEOTIDE SEQUENCE [LARGE SCALE GENOMIC DNA]</scope>
    <source>
        <strain evidence="10">CCUG 53903</strain>
    </source>
</reference>
<comment type="caution">
    <text evidence="9">The sequence shown here is derived from an EMBL/GenBank/DDBJ whole genome shotgun (WGS) entry which is preliminary data.</text>
</comment>
<evidence type="ECO:0000256" key="3">
    <source>
        <dbReference type="ARBA" id="ARBA00022475"/>
    </source>
</evidence>
<evidence type="ECO:0000313" key="9">
    <source>
        <dbReference type="EMBL" id="MFC5831740.1"/>
    </source>
</evidence>
<dbReference type="EMBL" id="JBHSPA010000068">
    <property type="protein sequence ID" value="MFC5831740.1"/>
    <property type="molecule type" value="Genomic_DNA"/>
</dbReference>
<dbReference type="InterPro" id="IPR035906">
    <property type="entry name" value="MetI-like_sf"/>
</dbReference>
<comment type="similarity">
    <text evidence="7">Belongs to the binding-protein-dependent transport system permease family.</text>
</comment>
<evidence type="ECO:0000256" key="4">
    <source>
        <dbReference type="ARBA" id="ARBA00022692"/>
    </source>
</evidence>
<dbReference type="Pfam" id="PF00528">
    <property type="entry name" value="BPD_transp_1"/>
    <property type="match status" value="1"/>
</dbReference>
<evidence type="ECO:0000256" key="2">
    <source>
        <dbReference type="ARBA" id="ARBA00022448"/>
    </source>
</evidence>
<dbReference type="InterPro" id="IPR000515">
    <property type="entry name" value="MetI-like"/>
</dbReference>
<dbReference type="Proteomes" id="UP001596058">
    <property type="component" value="Unassembled WGS sequence"/>
</dbReference>
<comment type="subcellular location">
    <subcellularLocation>
        <location evidence="1 7">Cell membrane</location>
        <topology evidence="1 7">Multi-pass membrane protein</topology>
    </subcellularLocation>
</comment>
<proteinExistence type="inferred from homology"/>
<name>A0ABW1D0Y5_9ACTN</name>
<evidence type="ECO:0000313" key="10">
    <source>
        <dbReference type="Proteomes" id="UP001596058"/>
    </source>
</evidence>
<keyword evidence="2 7" id="KW-0813">Transport</keyword>
<dbReference type="SUPFAM" id="SSF161098">
    <property type="entry name" value="MetI-like"/>
    <property type="match status" value="1"/>
</dbReference>
<keyword evidence="3" id="KW-1003">Cell membrane</keyword>
<organism evidence="9 10">
    <name type="scientific">Nonomuraea insulae</name>
    <dbReference type="NCBI Taxonomy" id="1616787"/>
    <lineage>
        <taxon>Bacteria</taxon>
        <taxon>Bacillati</taxon>
        <taxon>Actinomycetota</taxon>
        <taxon>Actinomycetes</taxon>
        <taxon>Streptosporangiales</taxon>
        <taxon>Streptosporangiaceae</taxon>
        <taxon>Nonomuraea</taxon>
    </lineage>
</organism>
<dbReference type="PANTHER" id="PTHR30151">
    <property type="entry name" value="ALKANE SULFONATE ABC TRANSPORTER-RELATED, MEMBRANE SUBUNIT"/>
    <property type="match status" value="1"/>
</dbReference>
<feature type="transmembrane region" description="Helical" evidence="7">
    <location>
        <begin position="217"/>
        <end position="241"/>
    </location>
</feature>
<evidence type="ECO:0000256" key="6">
    <source>
        <dbReference type="ARBA" id="ARBA00023136"/>
    </source>
</evidence>
<dbReference type="PROSITE" id="PS50928">
    <property type="entry name" value="ABC_TM1"/>
    <property type="match status" value="1"/>
</dbReference>
<keyword evidence="10" id="KW-1185">Reference proteome</keyword>
<evidence type="ECO:0000256" key="5">
    <source>
        <dbReference type="ARBA" id="ARBA00022989"/>
    </source>
</evidence>